<feature type="region of interest" description="Disordered" evidence="1">
    <location>
        <begin position="1"/>
        <end position="31"/>
    </location>
</feature>
<comment type="caution">
    <text evidence="2">The sequence shown here is derived from an EMBL/GenBank/DDBJ whole genome shotgun (WGS) entry which is preliminary data.</text>
</comment>
<proteinExistence type="predicted"/>
<gene>
    <name evidence="2" type="ORF">APLA_LOCUS17143</name>
</gene>
<dbReference type="EMBL" id="CADEBC010000644">
    <property type="protein sequence ID" value="CAB3259785.1"/>
    <property type="molecule type" value="Genomic_DNA"/>
</dbReference>
<protein>
    <submittedName>
        <fullName evidence="2">Uncharacterized protein</fullName>
    </submittedName>
</protein>
<accession>A0A8S1BMJ1</accession>
<dbReference type="Proteomes" id="UP000494106">
    <property type="component" value="Unassembled WGS sequence"/>
</dbReference>
<sequence>MTTEEQRKTTKRKLEDLIVDPDTQKPIEDSKKPKIKLDSNKKYNCLKSIVEMYERIISCVISKPMVGQDTEMRGDICSRLFKTITIPTNSA</sequence>
<dbReference type="AlphaFoldDB" id="A0A8S1BMJ1"/>
<keyword evidence="3" id="KW-1185">Reference proteome</keyword>
<evidence type="ECO:0000313" key="2">
    <source>
        <dbReference type="EMBL" id="CAB3259785.1"/>
    </source>
</evidence>
<organism evidence="2 3">
    <name type="scientific">Arctia plantaginis</name>
    <name type="common">Wood tiger moth</name>
    <name type="synonym">Phalaena plantaginis</name>
    <dbReference type="NCBI Taxonomy" id="874455"/>
    <lineage>
        <taxon>Eukaryota</taxon>
        <taxon>Metazoa</taxon>
        <taxon>Ecdysozoa</taxon>
        <taxon>Arthropoda</taxon>
        <taxon>Hexapoda</taxon>
        <taxon>Insecta</taxon>
        <taxon>Pterygota</taxon>
        <taxon>Neoptera</taxon>
        <taxon>Endopterygota</taxon>
        <taxon>Lepidoptera</taxon>
        <taxon>Glossata</taxon>
        <taxon>Ditrysia</taxon>
        <taxon>Noctuoidea</taxon>
        <taxon>Erebidae</taxon>
        <taxon>Arctiinae</taxon>
        <taxon>Arctia</taxon>
    </lineage>
</organism>
<evidence type="ECO:0000256" key="1">
    <source>
        <dbReference type="SAM" id="MobiDB-lite"/>
    </source>
</evidence>
<reference evidence="2 3" key="1">
    <citation type="submission" date="2020-04" db="EMBL/GenBank/DDBJ databases">
        <authorList>
            <person name="Wallbank WR R."/>
            <person name="Pardo Diaz C."/>
            <person name="Kozak K."/>
            <person name="Martin S."/>
            <person name="Jiggins C."/>
            <person name="Moest M."/>
            <person name="Warren A I."/>
            <person name="Byers J.R.P. K."/>
            <person name="Montejo-Kovacevich G."/>
            <person name="Yen C E."/>
        </authorList>
    </citation>
    <scope>NUCLEOTIDE SEQUENCE [LARGE SCALE GENOMIC DNA]</scope>
</reference>
<name>A0A8S1BMJ1_ARCPL</name>
<evidence type="ECO:0000313" key="3">
    <source>
        <dbReference type="Proteomes" id="UP000494106"/>
    </source>
</evidence>
<dbReference type="OrthoDB" id="7486222at2759"/>